<comment type="caution">
    <text evidence="2">The sequence shown here is derived from an EMBL/GenBank/DDBJ whole genome shotgun (WGS) entry which is preliminary data.</text>
</comment>
<gene>
    <name evidence="2" type="ORF">H6P81_015168</name>
</gene>
<evidence type="ECO:0000313" key="3">
    <source>
        <dbReference type="Proteomes" id="UP000825729"/>
    </source>
</evidence>
<organism evidence="2 3">
    <name type="scientific">Aristolochia fimbriata</name>
    <name type="common">White veined hardy Dutchman's pipe vine</name>
    <dbReference type="NCBI Taxonomy" id="158543"/>
    <lineage>
        <taxon>Eukaryota</taxon>
        <taxon>Viridiplantae</taxon>
        <taxon>Streptophyta</taxon>
        <taxon>Embryophyta</taxon>
        <taxon>Tracheophyta</taxon>
        <taxon>Spermatophyta</taxon>
        <taxon>Magnoliopsida</taxon>
        <taxon>Magnoliidae</taxon>
        <taxon>Piperales</taxon>
        <taxon>Aristolochiaceae</taxon>
        <taxon>Aristolochia</taxon>
    </lineage>
</organism>
<proteinExistence type="predicted"/>
<evidence type="ECO:0000313" key="2">
    <source>
        <dbReference type="EMBL" id="KAG9443828.1"/>
    </source>
</evidence>
<protein>
    <submittedName>
        <fullName evidence="2">Uncharacterized protein</fullName>
    </submittedName>
</protein>
<accession>A0AAV7E4R1</accession>
<dbReference type="Proteomes" id="UP000825729">
    <property type="component" value="Unassembled WGS sequence"/>
</dbReference>
<sequence>METMGSLHQHLYAKPKTFSNATRSVIPVTTRVSLHATVPSSSWVVKCSAALKPEGQDEKEGGRKPKGFSSTDFGAPLLMKSYFPLEPVLGDVLGPAEKINQVLSGYKDKLEKLKTIESTLEVQIRGDGGEHAYLEKLKLVEQLIYQGKFEFAKQFCENYILPEASPRDHRPRFYLVVAQVMLMLDLAEKTSEHWKEIVDSYAMFQVPITGPNEDAGPRPSPNEDVGPMPSPKEEAGPIPSPNEDAGPMPSPVEDGGGDRQRLFVDLMRIFKEAISGEGGSNADLKIFCPFREA</sequence>
<evidence type="ECO:0000256" key="1">
    <source>
        <dbReference type="SAM" id="MobiDB-lite"/>
    </source>
</evidence>
<name>A0AAV7E4R1_ARIFI</name>
<dbReference type="AlphaFoldDB" id="A0AAV7E4R1"/>
<feature type="region of interest" description="Disordered" evidence="1">
    <location>
        <begin position="208"/>
        <end position="258"/>
    </location>
</feature>
<reference evidence="2 3" key="1">
    <citation type="submission" date="2021-07" db="EMBL/GenBank/DDBJ databases">
        <title>The Aristolochia fimbriata genome: insights into angiosperm evolution, floral development and chemical biosynthesis.</title>
        <authorList>
            <person name="Jiao Y."/>
        </authorList>
    </citation>
    <scope>NUCLEOTIDE SEQUENCE [LARGE SCALE GENOMIC DNA]</scope>
    <source>
        <strain evidence="2">IBCAS-2021</strain>
        <tissue evidence="2">Leaf</tissue>
    </source>
</reference>
<dbReference type="EMBL" id="JAINDJ010000006">
    <property type="protein sequence ID" value="KAG9443828.1"/>
    <property type="molecule type" value="Genomic_DNA"/>
</dbReference>
<keyword evidence="3" id="KW-1185">Reference proteome</keyword>